<dbReference type="GO" id="GO:0005737">
    <property type="term" value="C:cytoplasm"/>
    <property type="evidence" value="ECO:0007669"/>
    <property type="project" value="UniProtKB-SubCell"/>
</dbReference>
<keyword evidence="4" id="KW-0902">Two-component regulatory system</keyword>
<evidence type="ECO:0000259" key="9">
    <source>
        <dbReference type="PROSITE" id="PS01124"/>
    </source>
</evidence>
<dbReference type="Gene3D" id="1.10.10.60">
    <property type="entry name" value="Homeodomain-like"/>
    <property type="match status" value="2"/>
</dbReference>
<keyword evidence="6" id="KW-0238">DNA-binding</keyword>
<comment type="subcellular location">
    <subcellularLocation>
        <location evidence="1">Cytoplasm</location>
    </subcellularLocation>
</comment>
<dbReference type="EMBL" id="FOMT01000005">
    <property type="protein sequence ID" value="SFF07952.1"/>
    <property type="molecule type" value="Genomic_DNA"/>
</dbReference>
<evidence type="ECO:0000313" key="12">
    <source>
        <dbReference type="Proteomes" id="UP000198855"/>
    </source>
</evidence>
<proteinExistence type="predicted"/>
<evidence type="ECO:0000256" key="6">
    <source>
        <dbReference type="ARBA" id="ARBA00023125"/>
    </source>
</evidence>
<dbReference type="InterPro" id="IPR051552">
    <property type="entry name" value="HptR"/>
</dbReference>
<accession>A0A1I2FR73</accession>
<dbReference type="PROSITE" id="PS01124">
    <property type="entry name" value="HTH_ARAC_FAMILY_2"/>
    <property type="match status" value="1"/>
</dbReference>
<keyword evidence="7" id="KW-0804">Transcription</keyword>
<dbReference type="GO" id="GO:0043565">
    <property type="term" value="F:sequence-specific DNA binding"/>
    <property type="evidence" value="ECO:0007669"/>
    <property type="project" value="InterPro"/>
</dbReference>
<dbReference type="PROSITE" id="PS50110">
    <property type="entry name" value="RESPONSE_REGULATORY"/>
    <property type="match status" value="1"/>
</dbReference>
<evidence type="ECO:0000256" key="8">
    <source>
        <dbReference type="PROSITE-ProRule" id="PRU00169"/>
    </source>
</evidence>
<evidence type="ECO:0000256" key="4">
    <source>
        <dbReference type="ARBA" id="ARBA00023012"/>
    </source>
</evidence>
<dbReference type="PANTHER" id="PTHR42713">
    <property type="entry name" value="HISTIDINE KINASE-RELATED"/>
    <property type="match status" value="1"/>
</dbReference>
<dbReference type="SMART" id="SM00342">
    <property type="entry name" value="HTH_ARAC"/>
    <property type="match status" value="1"/>
</dbReference>
<evidence type="ECO:0000256" key="1">
    <source>
        <dbReference type="ARBA" id="ARBA00004496"/>
    </source>
</evidence>
<evidence type="ECO:0000313" key="11">
    <source>
        <dbReference type="EMBL" id="SFF07952.1"/>
    </source>
</evidence>
<feature type="modified residue" description="4-aspartylphosphate" evidence="8">
    <location>
        <position position="55"/>
    </location>
</feature>
<keyword evidence="3 8" id="KW-0597">Phosphoprotein</keyword>
<evidence type="ECO:0000256" key="2">
    <source>
        <dbReference type="ARBA" id="ARBA00022490"/>
    </source>
</evidence>
<dbReference type="Pfam" id="PF00072">
    <property type="entry name" value="Response_reg"/>
    <property type="match status" value="1"/>
</dbReference>
<dbReference type="SMART" id="SM00448">
    <property type="entry name" value="REC"/>
    <property type="match status" value="1"/>
</dbReference>
<gene>
    <name evidence="11" type="ORF">SAMN05216378_5008</name>
</gene>
<dbReference type="PANTHER" id="PTHR42713:SF3">
    <property type="entry name" value="TRANSCRIPTIONAL REGULATORY PROTEIN HPTR"/>
    <property type="match status" value="1"/>
</dbReference>
<keyword evidence="5" id="KW-0805">Transcription regulation</keyword>
<dbReference type="SUPFAM" id="SSF52172">
    <property type="entry name" value="CheY-like"/>
    <property type="match status" value="1"/>
</dbReference>
<dbReference type="AlphaFoldDB" id="A0A1I2FR73"/>
<dbReference type="Pfam" id="PF12833">
    <property type="entry name" value="HTH_18"/>
    <property type="match status" value="1"/>
</dbReference>
<feature type="domain" description="Response regulatory" evidence="10">
    <location>
        <begin position="3"/>
        <end position="121"/>
    </location>
</feature>
<reference evidence="12" key="1">
    <citation type="submission" date="2016-10" db="EMBL/GenBank/DDBJ databases">
        <authorList>
            <person name="Varghese N."/>
            <person name="Submissions S."/>
        </authorList>
    </citation>
    <scope>NUCLEOTIDE SEQUENCE [LARGE SCALE GENOMIC DNA]</scope>
    <source>
        <strain evidence="12">CGMCC 1.10784</strain>
    </source>
</reference>
<dbReference type="GO" id="GO:0000160">
    <property type="term" value="P:phosphorelay signal transduction system"/>
    <property type="evidence" value="ECO:0007669"/>
    <property type="project" value="UniProtKB-KW"/>
</dbReference>
<dbReference type="SUPFAM" id="SSF46689">
    <property type="entry name" value="Homeodomain-like"/>
    <property type="match status" value="2"/>
</dbReference>
<keyword evidence="2" id="KW-0963">Cytoplasm</keyword>
<sequence>MYKVLLVDDEPIAIEGLEMLISWEKHGFQVQAACNNGEDAINHIRNHKPDLVVTDIQMPVLNGLELIEQTRGLGNDSTMFIITSGFSNFDYAKRAIRLGVSHYLTKPINSREANAALLQLQEVLQERERQQFIKASADRYTIKGALSLLVLGGTDKERLEAQQQLLPLTAQMKEWNCLQLLTDSSNTGLAREAAHLFAMERDGCYVIDGHKGSIGLVCGFPSNKSDDDCTEGGIREYAERLLQSVRSKTTGRVGIAVGSSVSSLDELSRCWESASEAYRFLFLEAADIVQYEDIQTKDFSGDPLSLKAADTIVEALENGKPEALEASIREVFRSFEEERIMPELVGIFSTHVMMRCAAVYKDHGGNPEELLRDFSQRHLPSCCFHLQDSADYLMAYCLKSQSAIRLLLEKNTGGTPAKVAEFLKQNYRDTLTIKDIAERFYMNPVYLGQLFAKKYGKGIVDYIHDLRIEDAKQQLAETNEALYLIGEKLGYSSYQYFMKQFEKRVLMKPADYRSHFKTT</sequence>
<evidence type="ECO:0000256" key="7">
    <source>
        <dbReference type="ARBA" id="ARBA00023163"/>
    </source>
</evidence>
<evidence type="ECO:0000256" key="5">
    <source>
        <dbReference type="ARBA" id="ARBA00023015"/>
    </source>
</evidence>
<evidence type="ECO:0000259" key="10">
    <source>
        <dbReference type="PROSITE" id="PS50110"/>
    </source>
</evidence>
<keyword evidence="12" id="KW-1185">Reference proteome</keyword>
<name>A0A1I2FR73_9BACL</name>
<feature type="domain" description="HTH araC/xylS-type" evidence="9">
    <location>
        <begin position="417"/>
        <end position="515"/>
    </location>
</feature>
<dbReference type="GO" id="GO:0003700">
    <property type="term" value="F:DNA-binding transcription factor activity"/>
    <property type="evidence" value="ECO:0007669"/>
    <property type="project" value="InterPro"/>
</dbReference>
<protein>
    <submittedName>
        <fullName evidence="11">Two-component system, response regulator YesN</fullName>
    </submittedName>
</protein>
<dbReference type="CDD" id="cd17536">
    <property type="entry name" value="REC_YesN-like"/>
    <property type="match status" value="1"/>
</dbReference>
<dbReference type="OrthoDB" id="342399at2"/>
<dbReference type="InterPro" id="IPR018060">
    <property type="entry name" value="HTH_AraC"/>
</dbReference>
<dbReference type="InterPro" id="IPR011006">
    <property type="entry name" value="CheY-like_superfamily"/>
</dbReference>
<dbReference type="Gene3D" id="3.40.50.2300">
    <property type="match status" value="1"/>
</dbReference>
<evidence type="ECO:0000256" key="3">
    <source>
        <dbReference type="ARBA" id="ARBA00022553"/>
    </source>
</evidence>
<dbReference type="STRING" id="1045775.SAMN05216378_5008"/>
<dbReference type="InterPro" id="IPR001789">
    <property type="entry name" value="Sig_transdc_resp-reg_receiver"/>
</dbReference>
<organism evidence="11 12">
    <name type="scientific">Paenibacillus catalpae</name>
    <dbReference type="NCBI Taxonomy" id="1045775"/>
    <lineage>
        <taxon>Bacteria</taxon>
        <taxon>Bacillati</taxon>
        <taxon>Bacillota</taxon>
        <taxon>Bacilli</taxon>
        <taxon>Bacillales</taxon>
        <taxon>Paenibacillaceae</taxon>
        <taxon>Paenibacillus</taxon>
    </lineage>
</organism>
<dbReference type="InterPro" id="IPR009057">
    <property type="entry name" value="Homeodomain-like_sf"/>
</dbReference>
<dbReference type="Proteomes" id="UP000198855">
    <property type="component" value="Unassembled WGS sequence"/>
</dbReference>